<dbReference type="Pfam" id="PF02995">
    <property type="entry name" value="DUF229"/>
    <property type="match status" value="1"/>
</dbReference>
<dbReference type="SUPFAM" id="SSF53649">
    <property type="entry name" value="Alkaline phosphatase-like"/>
    <property type="match status" value="1"/>
</dbReference>
<name>A0A6J1M1I1_DROHY</name>
<dbReference type="InterPro" id="IPR004245">
    <property type="entry name" value="DUF229"/>
</dbReference>
<keyword evidence="1" id="KW-1185">Reference proteome</keyword>
<gene>
    <name evidence="2" type="primary">LOC111600753</name>
</gene>
<dbReference type="RefSeq" id="XP_023172799.2">
    <property type="nucleotide sequence ID" value="XM_023317031.2"/>
</dbReference>
<dbReference type="AlphaFoldDB" id="A0A6J1M1I1"/>
<reference evidence="2" key="1">
    <citation type="submission" date="2025-08" db="UniProtKB">
        <authorList>
            <consortium name="RefSeq"/>
        </authorList>
    </citation>
    <scope>IDENTIFICATION</scope>
    <source>
        <strain evidence="2">15085-1641.00</strain>
        <tissue evidence="2">Whole body</tissue>
    </source>
</reference>
<dbReference type="FunFam" id="3.40.720.10:FF:000017">
    <property type="entry name" value="Predicted protein"/>
    <property type="match status" value="1"/>
</dbReference>
<accession>A0A6J1M1I1</accession>
<dbReference type="GeneID" id="111600753"/>
<dbReference type="KEGG" id="dhe:111600753"/>
<proteinExistence type="predicted"/>
<dbReference type="GO" id="GO:0005615">
    <property type="term" value="C:extracellular space"/>
    <property type="evidence" value="ECO:0007669"/>
    <property type="project" value="TreeGrafter"/>
</dbReference>
<dbReference type="CDD" id="cd16021">
    <property type="entry name" value="ALP_like"/>
    <property type="match status" value="1"/>
</dbReference>
<dbReference type="InterPro" id="IPR017850">
    <property type="entry name" value="Alkaline_phosphatase_core_sf"/>
</dbReference>
<dbReference type="OMA" id="GMNTFNY"/>
<sequence>MMIYKPMVFETCTNDSDLVTPFFDFNRKRYVLHIDESVAAKILNSSETEFNCYYQEITRYADHDSYDDLPPRKYFSQDYVVPLHVQGMILGCSEVANDSNVLQTDAFGFVQHIPTPLAVAKTHAKPAHRKPSVIMFGIDSLSKFNLRRTMPKVYNYLTREGWYEMQGYNKVADNTFPNLMAILSGYSPDAANEKICNTSEKGCFDRIPFIWKYLKNVGYLTAYAEDSSFMNTFNYLRPGFLIQPTDYYYRPMLKAFNDEMKAWKCEECTLTYCIGRRIQSSYVYDYAKEFVRRYVSERPIWGLFWSSSFSHDDYAMPSKMENFVLQYLLDFEMDSVFDDSIVIFLSDHGARYGKLMDLDSAYLEERLPAMFIYLPPWFRAQYPQYAKALKTNRNRLTSNFDLHNTLKHIVELAGVSNAPPLPKANDCPTCQSLFYPVSASRNCSDAGIPEHYCTCEPFKNIKSDWSSRIAHRVIDRMNDYLWAKNMSSLCHNLTLDYIHKTEIKIGLEHNFNDDLSHMDIGVYRTKFKVEQNSADFYATVIYNNITNHVDVDVETISRTNSYEEDSTCIQHKIVKLYCICFTNLKS</sequence>
<evidence type="ECO:0000313" key="2">
    <source>
        <dbReference type="RefSeq" id="XP_023172799.2"/>
    </source>
</evidence>
<dbReference type="PANTHER" id="PTHR10974">
    <property type="entry name" value="FI08016P-RELATED"/>
    <property type="match status" value="1"/>
</dbReference>
<protein>
    <submittedName>
        <fullName evidence="2">Uncharacterized protein LOC111600753</fullName>
    </submittedName>
</protein>
<dbReference type="Proteomes" id="UP000504633">
    <property type="component" value="Unplaced"/>
</dbReference>
<evidence type="ECO:0000313" key="1">
    <source>
        <dbReference type="Proteomes" id="UP000504633"/>
    </source>
</evidence>
<dbReference type="Gene3D" id="3.40.720.10">
    <property type="entry name" value="Alkaline Phosphatase, subunit A"/>
    <property type="match status" value="1"/>
</dbReference>
<dbReference type="PANTHER" id="PTHR10974:SF9">
    <property type="entry name" value="DUF229 DOMAIN CONTAINING PROTEIN-RELATED"/>
    <property type="match status" value="1"/>
</dbReference>
<dbReference type="OrthoDB" id="413313at2759"/>
<organism evidence="1 2">
    <name type="scientific">Drosophila hydei</name>
    <name type="common">Fruit fly</name>
    <dbReference type="NCBI Taxonomy" id="7224"/>
    <lineage>
        <taxon>Eukaryota</taxon>
        <taxon>Metazoa</taxon>
        <taxon>Ecdysozoa</taxon>
        <taxon>Arthropoda</taxon>
        <taxon>Hexapoda</taxon>
        <taxon>Insecta</taxon>
        <taxon>Pterygota</taxon>
        <taxon>Neoptera</taxon>
        <taxon>Endopterygota</taxon>
        <taxon>Diptera</taxon>
        <taxon>Brachycera</taxon>
        <taxon>Muscomorpha</taxon>
        <taxon>Ephydroidea</taxon>
        <taxon>Drosophilidae</taxon>
        <taxon>Drosophila</taxon>
    </lineage>
</organism>